<evidence type="ECO:0000313" key="2">
    <source>
        <dbReference type="EMBL" id="KAB8297850.1"/>
    </source>
</evidence>
<evidence type="ECO:0000313" key="3">
    <source>
        <dbReference type="Proteomes" id="UP000326757"/>
    </source>
</evidence>
<accession>A0A5N6K5N8</accession>
<reference evidence="2 3" key="1">
    <citation type="submission" date="2019-06" db="EMBL/GenBank/DDBJ databases">
        <title>Genome Sequence of the Brown Rot Fungal Pathogen Monilinia laxa.</title>
        <authorList>
            <person name="De Miccolis Angelini R.M."/>
            <person name="Landi L."/>
            <person name="Abate D."/>
            <person name="Pollastro S."/>
            <person name="Romanazzi G."/>
            <person name="Faretra F."/>
        </authorList>
    </citation>
    <scope>NUCLEOTIDE SEQUENCE [LARGE SCALE GENOMIC DNA]</scope>
    <source>
        <strain evidence="2 3">Mlax316</strain>
    </source>
</reference>
<dbReference type="AlphaFoldDB" id="A0A5N6K5N8"/>
<dbReference type="EMBL" id="VIGI01000007">
    <property type="protein sequence ID" value="KAB8297850.1"/>
    <property type="molecule type" value="Genomic_DNA"/>
</dbReference>
<sequence>MEREESASLLGGGKQRLCDSLFREKKDSNLTFHLESQSGEKTRNKRPGERLGKKTLSLLLISGLLTFWLYCLLPRSRSPKGDDLLDEHTYAYGWSWESIKPSSELAWHQCFDELECARLEAWSPPGGPGGSGVRTVKDRGKAIHVAVSSNHVGLIYRDIKNITNGTDWILLVLIPVALVPLHPLPIAGMNLG</sequence>
<feature type="transmembrane region" description="Helical" evidence="1">
    <location>
        <begin position="168"/>
        <end position="187"/>
    </location>
</feature>
<keyword evidence="1" id="KW-0472">Membrane</keyword>
<name>A0A5N6K5N8_MONLA</name>
<keyword evidence="3" id="KW-1185">Reference proteome</keyword>
<keyword evidence="1" id="KW-1133">Transmembrane helix</keyword>
<proteinExistence type="predicted"/>
<keyword evidence="1" id="KW-0812">Transmembrane</keyword>
<dbReference type="Proteomes" id="UP000326757">
    <property type="component" value="Unassembled WGS sequence"/>
</dbReference>
<comment type="caution">
    <text evidence="2">The sequence shown here is derived from an EMBL/GenBank/DDBJ whole genome shotgun (WGS) entry which is preliminary data.</text>
</comment>
<evidence type="ECO:0000256" key="1">
    <source>
        <dbReference type="SAM" id="Phobius"/>
    </source>
</evidence>
<feature type="transmembrane region" description="Helical" evidence="1">
    <location>
        <begin position="55"/>
        <end position="73"/>
    </location>
</feature>
<protein>
    <submittedName>
        <fullName evidence="2">Uncharacterized protein</fullName>
    </submittedName>
</protein>
<organism evidence="2 3">
    <name type="scientific">Monilinia laxa</name>
    <name type="common">Brown rot fungus</name>
    <name type="synonym">Sclerotinia laxa</name>
    <dbReference type="NCBI Taxonomy" id="61186"/>
    <lineage>
        <taxon>Eukaryota</taxon>
        <taxon>Fungi</taxon>
        <taxon>Dikarya</taxon>
        <taxon>Ascomycota</taxon>
        <taxon>Pezizomycotina</taxon>
        <taxon>Leotiomycetes</taxon>
        <taxon>Helotiales</taxon>
        <taxon>Sclerotiniaceae</taxon>
        <taxon>Monilinia</taxon>
    </lineage>
</organism>
<gene>
    <name evidence="2" type="ORF">EYC80_001646</name>
</gene>